<dbReference type="Gene3D" id="1.10.357.10">
    <property type="entry name" value="Tetracycline Repressor, domain 2"/>
    <property type="match status" value="1"/>
</dbReference>
<sequence>MEMAHISIFLLTNRPKWSILRIGGDSIHKFDDFTDSRKNDLINTGFEEFATHGYKRASLNHILQRSRIPKGLFYHYFANKEDLYTYLYQFGINVITKRLIDSSVLMERDYINRLIASYMIKVEAYHDYQFFDKFLMKVYRDDNNSFLETIHLEDSKEYGRRFIEENIASEMFLHSDMTANIRVASRYMQQTFNDIINRIHVMSKEDIKTYLDREAQYLRCILYKEEYHD</sequence>
<dbReference type="EMBL" id="CP048914">
    <property type="protein sequence ID" value="QMS85659.1"/>
    <property type="molecule type" value="Genomic_DNA"/>
</dbReference>
<feature type="DNA-binding region" description="H-T-H motif" evidence="2">
    <location>
        <begin position="58"/>
        <end position="77"/>
    </location>
</feature>
<dbReference type="SUPFAM" id="SSF46689">
    <property type="entry name" value="Homeodomain-like"/>
    <property type="match status" value="1"/>
</dbReference>
<dbReference type="InterPro" id="IPR001647">
    <property type="entry name" value="HTH_TetR"/>
</dbReference>
<dbReference type="KEGG" id="xcl:G4Z02_07850"/>
<dbReference type="PANTHER" id="PTHR43479:SF11">
    <property type="entry name" value="ACREF_ENVCD OPERON REPRESSOR-RELATED"/>
    <property type="match status" value="1"/>
</dbReference>
<name>A0A7L7KTC7_9MOLU</name>
<keyword evidence="5" id="KW-1185">Reference proteome</keyword>
<evidence type="ECO:0000313" key="5">
    <source>
        <dbReference type="Proteomes" id="UP000514720"/>
    </source>
</evidence>
<accession>A0A7L7KTC7</accession>
<dbReference type="GO" id="GO:0003677">
    <property type="term" value="F:DNA binding"/>
    <property type="evidence" value="ECO:0007669"/>
    <property type="project" value="UniProtKB-UniRule"/>
</dbReference>
<reference evidence="4 5" key="1">
    <citation type="submission" date="2020-02" db="EMBL/GenBank/DDBJ databases">
        <authorList>
            <person name="Zheng R.K."/>
            <person name="Sun C.M."/>
        </authorList>
    </citation>
    <scope>NUCLEOTIDE SEQUENCE [LARGE SCALE GENOMIC DNA]</scope>
    <source>
        <strain evidence="5">zrk13</strain>
    </source>
</reference>
<dbReference type="InterPro" id="IPR009057">
    <property type="entry name" value="Homeodomain-like_sf"/>
</dbReference>
<dbReference type="Proteomes" id="UP000514720">
    <property type="component" value="Chromosome"/>
</dbReference>
<feature type="domain" description="HTH tetR-type" evidence="3">
    <location>
        <begin position="35"/>
        <end position="95"/>
    </location>
</feature>
<evidence type="ECO:0000313" key="4">
    <source>
        <dbReference type="EMBL" id="QMS85659.1"/>
    </source>
</evidence>
<organism evidence="4 5">
    <name type="scientific">Candidatus Xianfuyuplasma coldseepsis</name>
    <dbReference type="NCBI Taxonomy" id="2782163"/>
    <lineage>
        <taxon>Bacteria</taxon>
        <taxon>Bacillati</taxon>
        <taxon>Mycoplasmatota</taxon>
        <taxon>Mollicutes</taxon>
        <taxon>Candidatus Izemoplasmatales</taxon>
        <taxon>Candidatus Izemoplasmataceae</taxon>
        <taxon>Candidatus Xianfuyuplasma</taxon>
    </lineage>
</organism>
<dbReference type="AlphaFoldDB" id="A0A7L7KTC7"/>
<evidence type="ECO:0000259" key="3">
    <source>
        <dbReference type="PROSITE" id="PS50977"/>
    </source>
</evidence>
<proteinExistence type="predicted"/>
<protein>
    <submittedName>
        <fullName evidence="4">TetR/AcrR family transcriptional regulator</fullName>
    </submittedName>
</protein>
<evidence type="ECO:0000256" key="2">
    <source>
        <dbReference type="PROSITE-ProRule" id="PRU00335"/>
    </source>
</evidence>
<keyword evidence="1 2" id="KW-0238">DNA-binding</keyword>
<dbReference type="PROSITE" id="PS50977">
    <property type="entry name" value="HTH_TETR_2"/>
    <property type="match status" value="1"/>
</dbReference>
<dbReference type="Pfam" id="PF00440">
    <property type="entry name" value="TetR_N"/>
    <property type="match status" value="1"/>
</dbReference>
<evidence type="ECO:0000256" key="1">
    <source>
        <dbReference type="ARBA" id="ARBA00023125"/>
    </source>
</evidence>
<dbReference type="RefSeq" id="WP_258877462.1">
    <property type="nucleotide sequence ID" value="NZ_CP048914.1"/>
</dbReference>
<gene>
    <name evidence="4" type="ORF">G4Z02_07850</name>
</gene>
<dbReference type="PRINTS" id="PR00455">
    <property type="entry name" value="HTHTETR"/>
</dbReference>
<dbReference type="PANTHER" id="PTHR43479">
    <property type="entry name" value="ACREF/ENVCD OPERON REPRESSOR-RELATED"/>
    <property type="match status" value="1"/>
</dbReference>
<dbReference type="InterPro" id="IPR050624">
    <property type="entry name" value="HTH-type_Tx_Regulator"/>
</dbReference>